<gene>
    <name evidence="1" type="ORF">AFUS01_LOCUS15872</name>
</gene>
<evidence type="ECO:0000313" key="2">
    <source>
        <dbReference type="Proteomes" id="UP000708208"/>
    </source>
</evidence>
<dbReference type="OrthoDB" id="10067624at2759"/>
<keyword evidence="2" id="KW-1185">Reference proteome</keyword>
<sequence length="135" mass="15244">MLTTPGKHEVERKRPRDDHIVLVPEPGEDKNISIISDLAPLKSRFENCKEFLRKAYVAHPPAPLKKAIPCSKSASNIHSFTLEDHNEVNTGGVRRNFKESLPAVEDSLDEVEIVSLLEEKVPKYKLRADCITRFG</sequence>
<organism evidence="1 2">
    <name type="scientific">Allacma fusca</name>
    <dbReference type="NCBI Taxonomy" id="39272"/>
    <lineage>
        <taxon>Eukaryota</taxon>
        <taxon>Metazoa</taxon>
        <taxon>Ecdysozoa</taxon>
        <taxon>Arthropoda</taxon>
        <taxon>Hexapoda</taxon>
        <taxon>Collembola</taxon>
        <taxon>Symphypleona</taxon>
        <taxon>Sminthuridae</taxon>
        <taxon>Allacma</taxon>
    </lineage>
</organism>
<feature type="non-terminal residue" evidence="1">
    <location>
        <position position="135"/>
    </location>
</feature>
<proteinExistence type="predicted"/>
<protein>
    <submittedName>
        <fullName evidence="1">Uncharacterized protein</fullName>
    </submittedName>
</protein>
<comment type="caution">
    <text evidence="1">The sequence shown here is derived from an EMBL/GenBank/DDBJ whole genome shotgun (WGS) entry which is preliminary data.</text>
</comment>
<accession>A0A8J2JZL4</accession>
<evidence type="ECO:0000313" key="1">
    <source>
        <dbReference type="EMBL" id="CAG7726999.1"/>
    </source>
</evidence>
<dbReference type="EMBL" id="CAJVCH010142908">
    <property type="protein sequence ID" value="CAG7726999.1"/>
    <property type="molecule type" value="Genomic_DNA"/>
</dbReference>
<reference evidence="1" key="1">
    <citation type="submission" date="2021-06" db="EMBL/GenBank/DDBJ databases">
        <authorList>
            <person name="Hodson N. C."/>
            <person name="Mongue J. A."/>
            <person name="Jaron S. K."/>
        </authorList>
    </citation>
    <scope>NUCLEOTIDE SEQUENCE</scope>
</reference>
<name>A0A8J2JZL4_9HEXA</name>
<dbReference type="AlphaFoldDB" id="A0A8J2JZL4"/>
<dbReference type="Proteomes" id="UP000708208">
    <property type="component" value="Unassembled WGS sequence"/>
</dbReference>